<reference evidence="2" key="1">
    <citation type="submission" date="2011-11" db="EMBL/GenBank/DDBJ databases">
        <title>The Genome Sequence of Fusarium oxysporum Cotton.</title>
        <authorList>
            <consortium name="The Broad Institute Genome Sequencing Platform"/>
            <person name="Ma L.-J."/>
            <person name="Gale L.R."/>
            <person name="Schwartz D.C."/>
            <person name="Zhou S."/>
            <person name="Corby-Kistler H."/>
            <person name="Young S.K."/>
            <person name="Zeng Q."/>
            <person name="Gargeya S."/>
            <person name="Fitzgerald M."/>
            <person name="Haas B."/>
            <person name="Abouelleil A."/>
            <person name="Alvarado L."/>
            <person name="Arachchi H.M."/>
            <person name="Berlin A."/>
            <person name="Brown A."/>
            <person name="Chapman S.B."/>
            <person name="Chen Z."/>
            <person name="Dunbar C."/>
            <person name="Freedman E."/>
            <person name="Gearin G."/>
            <person name="Goldberg J."/>
            <person name="Griggs A."/>
            <person name="Gujja S."/>
            <person name="Heiman D."/>
            <person name="Howarth C."/>
            <person name="Larson L."/>
            <person name="Lui A."/>
            <person name="MacDonald P.J.P."/>
            <person name="Montmayeur A."/>
            <person name="Murphy C."/>
            <person name="Neiman D."/>
            <person name="Pearson M."/>
            <person name="Priest M."/>
            <person name="Roberts A."/>
            <person name="Saif S."/>
            <person name="Shea T."/>
            <person name="Shenoy N."/>
            <person name="Sisk P."/>
            <person name="Stolte C."/>
            <person name="Sykes S."/>
            <person name="Wortman J."/>
            <person name="Nusbaum C."/>
            <person name="Birren B."/>
        </authorList>
    </citation>
    <scope>NUCLEOTIDE SEQUENCE [LARGE SCALE GENOMIC DNA]</scope>
    <source>
        <strain evidence="2">25433</strain>
    </source>
</reference>
<dbReference type="Proteomes" id="UP000030701">
    <property type="component" value="Unassembled WGS sequence"/>
</dbReference>
<organism evidence="2">
    <name type="scientific">Fusarium oxysporum f. sp. vasinfectum 25433</name>
    <dbReference type="NCBI Taxonomy" id="1089449"/>
    <lineage>
        <taxon>Eukaryota</taxon>
        <taxon>Fungi</taxon>
        <taxon>Dikarya</taxon>
        <taxon>Ascomycota</taxon>
        <taxon>Pezizomycotina</taxon>
        <taxon>Sordariomycetes</taxon>
        <taxon>Hypocreomycetidae</taxon>
        <taxon>Hypocreales</taxon>
        <taxon>Nectriaceae</taxon>
        <taxon>Fusarium</taxon>
        <taxon>Fusarium oxysporum species complex</taxon>
    </lineage>
</organism>
<gene>
    <name evidence="2" type="ORF">FOTG_11774</name>
</gene>
<protein>
    <submittedName>
        <fullName evidence="2">Uncharacterized protein</fullName>
    </submittedName>
</protein>
<dbReference type="EMBL" id="JH657955">
    <property type="protein sequence ID" value="EXM20185.1"/>
    <property type="molecule type" value="Genomic_DNA"/>
</dbReference>
<dbReference type="HOGENOM" id="CLU_2497967_0_0_1"/>
<name>X0MHY2_FUSOX</name>
<proteinExistence type="predicted"/>
<feature type="region of interest" description="Disordered" evidence="1">
    <location>
        <begin position="1"/>
        <end position="86"/>
    </location>
</feature>
<accession>X0MHY2</accession>
<evidence type="ECO:0000256" key="1">
    <source>
        <dbReference type="SAM" id="MobiDB-lite"/>
    </source>
</evidence>
<feature type="compositionally biased region" description="Acidic residues" evidence="1">
    <location>
        <begin position="57"/>
        <end position="86"/>
    </location>
</feature>
<feature type="compositionally biased region" description="Polar residues" evidence="1">
    <location>
        <begin position="42"/>
        <end position="55"/>
    </location>
</feature>
<evidence type="ECO:0000313" key="2">
    <source>
        <dbReference type="EMBL" id="EXM20185.1"/>
    </source>
</evidence>
<sequence>MQKDYKGQSRSYLTPRHSSHERGTSRPSPGYGSGRLRVGGQRESTAESSRQTRNQEITDEQDSNEEDEEDEEDEADIIDDISSDED</sequence>
<dbReference type="AlphaFoldDB" id="X0MHY2"/>
<reference evidence="2" key="2">
    <citation type="submission" date="2012-05" db="EMBL/GenBank/DDBJ databases">
        <title>The Genome Annotation of Fusarium oxysporum Cotton.</title>
        <authorList>
            <consortium name="The Broad Institute Genomics Platform"/>
            <person name="Ma L.-J."/>
            <person name="Corby-Kistler H."/>
            <person name="Broz K."/>
            <person name="Gale L.R."/>
            <person name="Jonkers W."/>
            <person name="O'Donnell K."/>
            <person name="Ploetz R."/>
            <person name="Steinberg C."/>
            <person name="Schwartz D.C."/>
            <person name="VanEtten H."/>
            <person name="Zhou S."/>
            <person name="Young S.K."/>
            <person name="Zeng Q."/>
            <person name="Gargeya S."/>
            <person name="Fitzgerald M."/>
            <person name="Abouelleil A."/>
            <person name="Alvarado L."/>
            <person name="Chapman S.B."/>
            <person name="Gainer-Dewar J."/>
            <person name="Goldberg J."/>
            <person name="Griggs A."/>
            <person name="Gujja S."/>
            <person name="Hansen M."/>
            <person name="Howarth C."/>
            <person name="Imamovic A."/>
            <person name="Ireland A."/>
            <person name="Larimer J."/>
            <person name="McCowan C."/>
            <person name="Murphy C."/>
            <person name="Pearson M."/>
            <person name="Poon T.W."/>
            <person name="Priest M."/>
            <person name="Roberts A."/>
            <person name="Saif S."/>
            <person name="Shea T."/>
            <person name="Sykes S."/>
            <person name="Wortman J."/>
            <person name="Nusbaum C."/>
            <person name="Birren B."/>
        </authorList>
    </citation>
    <scope>NUCLEOTIDE SEQUENCE</scope>
    <source>
        <strain evidence="2">25433</strain>
    </source>
</reference>